<dbReference type="OrthoDB" id="10473522at2759"/>
<reference evidence="3" key="2">
    <citation type="submission" date="2020-08" db="EMBL/GenBank/DDBJ databases">
        <authorList>
            <person name="Kikuchi T."/>
        </authorList>
    </citation>
    <scope>NUCLEOTIDE SEQUENCE</scope>
    <source>
        <strain evidence="2">Ka4C1</strain>
    </source>
</reference>
<dbReference type="Proteomes" id="UP000582659">
    <property type="component" value="Unassembled WGS sequence"/>
</dbReference>
<accession>A0A1I7SV59</accession>
<evidence type="ECO:0000313" key="2">
    <source>
        <dbReference type="EMBL" id="CAD5217394.1"/>
    </source>
</evidence>
<feature type="signal peptide" evidence="1">
    <location>
        <begin position="1"/>
        <end position="29"/>
    </location>
</feature>
<evidence type="ECO:0000313" key="6">
    <source>
        <dbReference type="WBParaSite" id="BXY_1693300.1"/>
    </source>
</evidence>
<evidence type="ECO:0000313" key="5">
    <source>
        <dbReference type="Proteomes" id="UP000659654"/>
    </source>
</evidence>
<feature type="chain" id="PRO_5035360227" evidence="1">
    <location>
        <begin position="30"/>
        <end position="98"/>
    </location>
</feature>
<keyword evidence="5" id="KW-1185">Reference proteome</keyword>
<name>A0A1I7SV59_BURXY</name>
<reference evidence="6" key="1">
    <citation type="submission" date="2016-11" db="UniProtKB">
        <authorList>
            <consortium name="WormBaseParasite"/>
        </authorList>
    </citation>
    <scope>IDENTIFICATION</scope>
</reference>
<dbReference type="Proteomes" id="UP000659654">
    <property type="component" value="Unassembled WGS sequence"/>
</dbReference>
<evidence type="ECO:0000313" key="3">
    <source>
        <dbReference type="EMBL" id="CAG9100937.1"/>
    </source>
</evidence>
<gene>
    <name evidence="2" type="ORF">BXYJ_LOCUS5013</name>
</gene>
<evidence type="ECO:0000313" key="4">
    <source>
        <dbReference type="Proteomes" id="UP000095284"/>
    </source>
</evidence>
<organism evidence="4 6">
    <name type="scientific">Bursaphelenchus xylophilus</name>
    <name type="common">Pinewood nematode worm</name>
    <name type="synonym">Aphelenchoides xylophilus</name>
    <dbReference type="NCBI Taxonomy" id="6326"/>
    <lineage>
        <taxon>Eukaryota</taxon>
        <taxon>Metazoa</taxon>
        <taxon>Ecdysozoa</taxon>
        <taxon>Nematoda</taxon>
        <taxon>Chromadorea</taxon>
        <taxon>Rhabditida</taxon>
        <taxon>Tylenchina</taxon>
        <taxon>Tylenchomorpha</taxon>
        <taxon>Aphelenchoidea</taxon>
        <taxon>Aphelenchoididae</taxon>
        <taxon>Bursaphelenchus</taxon>
    </lineage>
</organism>
<dbReference type="EMBL" id="CAJFCV020000002">
    <property type="protein sequence ID" value="CAG9100937.1"/>
    <property type="molecule type" value="Genomic_DNA"/>
</dbReference>
<dbReference type="AlphaFoldDB" id="A0A1I7SV59"/>
<sequence>MSKSAYISAAAVGLALVAVVALVVEDVQAQQVEYIPMPNQAGFYFRPRSASFDSSVELGGGRVELPIGWNRRFGKRADRRRRRLAVLDSLGGRDFLIR</sequence>
<protein>
    <submittedName>
        <fullName evidence="2">(pine wood nematode) hypothetical protein</fullName>
    </submittedName>
</protein>
<keyword evidence="1" id="KW-0732">Signal</keyword>
<dbReference type="Proteomes" id="UP000095284">
    <property type="component" value="Unplaced"/>
</dbReference>
<dbReference type="EMBL" id="CAJFDI010000002">
    <property type="protein sequence ID" value="CAD5217394.1"/>
    <property type="molecule type" value="Genomic_DNA"/>
</dbReference>
<dbReference type="WBParaSite" id="BXY_1693300.1">
    <property type="protein sequence ID" value="BXY_1693300.1"/>
    <property type="gene ID" value="BXY_1693300"/>
</dbReference>
<evidence type="ECO:0000256" key="1">
    <source>
        <dbReference type="SAM" id="SignalP"/>
    </source>
</evidence>
<proteinExistence type="predicted"/>